<evidence type="ECO:0000256" key="11">
    <source>
        <dbReference type="ARBA" id="ARBA00023315"/>
    </source>
</evidence>
<proteinExistence type="inferred from homology"/>
<dbReference type="Pfam" id="PF02801">
    <property type="entry name" value="Ketoacyl-synt_C"/>
    <property type="match status" value="1"/>
</dbReference>
<evidence type="ECO:0000256" key="7">
    <source>
        <dbReference type="ARBA" id="ARBA00022679"/>
    </source>
</evidence>
<dbReference type="SMART" id="SM00825">
    <property type="entry name" value="PKS_KS"/>
    <property type="match status" value="1"/>
</dbReference>
<dbReference type="Gene3D" id="3.40.47.10">
    <property type="match status" value="2"/>
</dbReference>
<comment type="similarity">
    <text evidence="2 17">Belongs to the thiolase-like superfamily. Beta-ketoacyl-ACP synthases family.</text>
</comment>
<dbReference type="InterPro" id="IPR000794">
    <property type="entry name" value="Beta-ketoacyl_synthase"/>
</dbReference>
<evidence type="ECO:0000256" key="5">
    <source>
        <dbReference type="ARBA" id="ARBA00022490"/>
    </source>
</evidence>
<dbReference type="NCBIfam" id="TIGR01426">
    <property type="entry name" value="MGT"/>
    <property type="match status" value="1"/>
</dbReference>
<comment type="caution">
    <text evidence="19">The sequence shown here is derived from an EMBL/GenBank/DDBJ whole genome shotgun (WGS) entry which is preliminary data.</text>
</comment>
<keyword evidence="5" id="KW-0963">Cytoplasm</keyword>
<evidence type="ECO:0000313" key="20">
    <source>
        <dbReference type="Proteomes" id="UP001642464"/>
    </source>
</evidence>
<dbReference type="InterPro" id="IPR010610">
    <property type="entry name" value="EryCIII-like_C"/>
</dbReference>
<reference evidence="19 20" key="1">
    <citation type="submission" date="2024-02" db="EMBL/GenBank/DDBJ databases">
        <authorList>
            <person name="Chen Y."/>
            <person name="Shah S."/>
            <person name="Dougan E. K."/>
            <person name="Thang M."/>
            <person name="Chan C."/>
        </authorList>
    </citation>
    <scope>NUCLEOTIDE SEQUENCE [LARGE SCALE GENOMIC DNA]</scope>
</reference>
<dbReference type="PROSITE" id="PS52004">
    <property type="entry name" value="KS3_2"/>
    <property type="match status" value="1"/>
</dbReference>
<dbReference type="CDD" id="cd03784">
    <property type="entry name" value="GT1_Gtf-like"/>
    <property type="match status" value="1"/>
</dbReference>
<dbReference type="InterPro" id="IPR016039">
    <property type="entry name" value="Thiolase-like"/>
</dbReference>
<comment type="subunit">
    <text evidence="3">Homodimer.</text>
</comment>
<evidence type="ECO:0000313" key="19">
    <source>
        <dbReference type="EMBL" id="CAK9095637.1"/>
    </source>
</evidence>
<dbReference type="Proteomes" id="UP001642464">
    <property type="component" value="Unassembled WGS sequence"/>
</dbReference>
<dbReference type="InterPro" id="IPR027417">
    <property type="entry name" value="P-loop_NTPase"/>
</dbReference>
<dbReference type="Pfam" id="PF13469">
    <property type="entry name" value="Sulfotransfer_3"/>
    <property type="match status" value="3"/>
</dbReference>
<dbReference type="Pfam" id="PF01575">
    <property type="entry name" value="MaoC_dehydratas"/>
    <property type="match status" value="1"/>
</dbReference>
<evidence type="ECO:0000256" key="1">
    <source>
        <dbReference type="ARBA" id="ARBA00004496"/>
    </source>
</evidence>
<protein>
    <recommendedName>
        <fullName evidence="12">3-oxoacyl-[acyl-carrier-protein] synthase 1</fullName>
        <ecNumber evidence="4">2.3.1.41</ecNumber>
    </recommendedName>
    <alternativeName>
        <fullName evidence="13">3-oxoacyl-[acyl-carrier-protein] synthase I</fullName>
    </alternativeName>
    <alternativeName>
        <fullName evidence="14">Beta-ketoacyl-ACP synthase I</fullName>
    </alternativeName>
</protein>
<evidence type="ECO:0000256" key="16">
    <source>
        <dbReference type="ARBA" id="ARBA00048506"/>
    </source>
</evidence>
<evidence type="ECO:0000256" key="15">
    <source>
        <dbReference type="ARBA" id="ARBA00048121"/>
    </source>
</evidence>
<dbReference type="InterPro" id="IPR002213">
    <property type="entry name" value="UDP_glucos_trans"/>
</dbReference>
<comment type="catalytic activity">
    <reaction evidence="15">
        <text>(3Z)-decenoyl-[ACP] + malonyl-[ACP] + H(+) = 3-oxo-(5Z)-dodecenoyl-[ACP] + holo-[ACP] + CO2</text>
        <dbReference type="Rhea" id="RHEA:54940"/>
        <dbReference type="Rhea" id="RHEA-COMP:9623"/>
        <dbReference type="Rhea" id="RHEA-COMP:9685"/>
        <dbReference type="Rhea" id="RHEA-COMP:9927"/>
        <dbReference type="Rhea" id="RHEA-COMP:14042"/>
        <dbReference type="ChEBI" id="CHEBI:15378"/>
        <dbReference type="ChEBI" id="CHEBI:16526"/>
        <dbReference type="ChEBI" id="CHEBI:64479"/>
        <dbReference type="ChEBI" id="CHEBI:78449"/>
        <dbReference type="ChEBI" id="CHEBI:78798"/>
        <dbReference type="ChEBI" id="CHEBI:138410"/>
    </reaction>
    <physiologicalReaction direction="left-to-right" evidence="15">
        <dbReference type="Rhea" id="RHEA:54941"/>
    </physiologicalReaction>
</comment>
<evidence type="ECO:0000256" key="8">
    <source>
        <dbReference type="ARBA" id="ARBA00022832"/>
    </source>
</evidence>
<sequence length="1561" mass="173889">MLKQHFEDCQVGETATSLGRTITEADVTSFAALTGDWNPVHCDAEMMASHDFGGRIAHGLLVLSISTGLLFRMVGYELLPGRGIIFSGLDQVRFLLPVKLGDTVHLVGDVLNSRAMGAESGLVTIRLEMRNQQDEAVMSAKAKFVVPRRPEVDVTYPNFWSKMLFHKRFQRQYIIPEEPNPVEEFFLKAFENVILRPNISDIDIVKPVFLIGLPRSGTTLTSDLVCSHPDLAYINNAMYSFRKCFCAVEVLRKLFNLDVRGGRYLADTVEVSAGSATDPVCFWGEWLKYGVYDYEFVDRKLSDYSQEDLDFMYTQIKKVIWCYGGKGKRFCTKNPMLIPDISLLAEMFPDGKFVHILRDPRKCANSMLKIYWLEHEQFEFIQSQKPHSICTQGQAIPYPRVRHLTEWLDEYGPADIRTTAHVWQESINFLHERRDTLPNLHEIRFEDLVADPQGEMNKIFEFCELPPIDQDNTKYWNRIAEVGQVRHKNEYGDFSVIEEICASGMERSHPDASLSHLIEGVPYDPVFIIGDHRSGTTLLYSLLASSGAFNGMSVYHAICYRNLLANHEAGETEPAKRALEARFAELGLTTRLIDSIPLNAETPEEYGLVLHAELRQFCLNDRTVHVFDELCRKIQYIAEDPARPLVQKNPWDFASFMDVRRLYPKAKLIFIHRNPLHVINSQLKVMHRNWTQGNPYVEMLSPTFAWAQRQPPLRGFMRWATNPDSTIGAARRILLRRAKHAIRYYFKHINELPSDAYVALSYEELCEQPDTVLERIFTFLGAEPSTDVDLSKEIARTMGRIVAYNVPAYGHINPSLPVVEELVRRGEEVIFFNHESFRDAIERTGATFRPIENYIGHHLGRNRTFVHLVDALTRQSLAYMKMGLKELEELGEVDLVLHDCICPWGRFLADLAGIPRICLSSTLAMHKSMLLSGASPANIPYLITNGAGAFFRYLKTRRALKREFHLDALDPFSLLTNHGTDNIVFTSSEFQPRRELFDERYTFIGPSVNADEDPQTLIDYREAGLPEEPLIFASLGTVFTDLMPFYKGCLEAFADIGMPVVMVVGKSMSESDFDHVPDNFYIRSFVPQLRVLQHAKLFITHGGTNSVSESLYSGVPVMVLPPTAEHAFVGRAAAIQGAGLVMRQRDVAADRLRALADQVMGDPSYTESAQRMGDSFRNAGGFKDLIMSRVVVTGMGIVSSIGNDCPAVTASLRDRVSGIVHVPEMGECGFRTQIAAPVRNFVPDRIPADQRDQLSIAAHFALQSALEALEQAGLQPHDELLQSAGVVIGTGGGGQSHLPKFSDDAPLSISPEASLVALRRLMNSTAAAAVATHCGATGPTLSLSAGCATGLFNIGHAYRLIRDGRLECCLCGGAEEETWRRIGVTADNTSGMPTEYNDNPTAAPILAEIVGYFAANDGEDLFVASGVGMRSVVRKSLEEAAQNGCEEIEYINAHATGTPVGDQIEARTIREIFGSAPAVSSSKGQTGHSQGAAGAQEAVYTLIMMRDRFIAPTFNLEEVAEECDGIGHVVSPRETEIATALTMNNGLGGTNASLIFRRITS</sequence>
<dbReference type="InterPro" id="IPR018201">
    <property type="entry name" value="Ketoacyl_synth_AS"/>
</dbReference>
<dbReference type="SUPFAM" id="SSF53756">
    <property type="entry name" value="UDP-Glycosyltransferase/glycogen phosphorylase"/>
    <property type="match status" value="1"/>
</dbReference>
<keyword evidence="7 17" id="KW-0808">Transferase</keyword>
<keyword evidence="9" id="KW-0443">Lipid metabolism</keyword>
<evidence type="ECO:0000256" key="2">
    <source>
        <dbReference type="ARBA" id="ARBA00008467"/>
    </source>
</evidence>
<dbReference type="PROSITE" id="PS00606">
    <property type="entry name" value="KS3_1"/>
    <property type="match status" value="1"/>
</dbReference>
<comment type="catalytic activity">
    <reaction evidence="16">
        <text>a fatty acyl-[ACP] + malonyl-[ACP] + H(+) = a 3-oxoacyl-[ACP] + holo-[ACP] + CO2</text>
        <dbReference type="Rhea" id="RHEA:22836"/>
        <dbReference type="Rhea" id="RHEA-COMP:9623"/>
        <dbReference type="Rhea" id="RHEA-COMP:9685"/>
        <dbReference type="Rhea" id="RHEA-COMP:9916"/>
        <dbReference type="Rhea" id="RHEA-COMP:14125"/>
        <dbReference type="ChEBI" id="CHEBI:15378"/>
        <dbReference type="ChEBI" id="CHEBI:16526"/>
        <dbReference type="ChEBI" id="CHEBI:64479"/>
        <dbReference type="ChEBI" id="CHEBI:78449"/>
        <dbReference type="ChEBI" id="CHEBI:78776"/>
        <dbReference type="ChEBI" id="CHEBI:138651"/>
        <dbReference type="EC" id="2.3.1.41"/>
    </reaction>
    <physiologicalReaction direction="left-to-right" evidence="16">
        <dbReference type="Rhea" id="RHEA:22837"/>
    </physiologicalReaction>
</comment>
<keyword evidence="11" id="KW-0012">Acyltransferase</keyword>
<evidence type="ECO:0000259" key="18">
    <source>
        <dbReference type="PROSITE" id="PS52004"/>
    </source>
</evidence>
<dbReference type="InterPro" id="IPR014030">
    <property type="entry name" value="Ketoacyl_synth_N"/>
</dbReference>
<dbReference type="SUPFAM" id="SSF52540">
    <property type="entry name" value="P-loop containing nucleoside triphosphate hydrolases"/>
    <property type="match status" value="2"/>
</dbReference>
<dbReference type="PROSITE" id="PS00375">
    <property type="entry name" value="UDPGT"/>
    <property type="match status" value="1"/>
</dbReference>
<dbReference type="InterPro" id="IPR006326">
    <property type="entry name" value="UDPGT_MGT-like"/>
</dbReference>
<evidence type="ECO:0000256" key="10">
    <source>
        <dbReference type="ARBA" id="ARBA00023160"/>
    </source>
</evidence>
<dbReference type="PANTHER" id="PTHR11712">
    <property type="entry name" value="POLYKETIDE SYNTHASE-RELATED"/>
    <property type="match status" value="1"/>
</dbReference>
<dbReference type="Gene3D" id="3.40.50.300">
    <property type="entry name" value="P-loop containing nucleotide triphosphate hydrolases"/>
    <property type="match status" value="2"/>
</dbReference>
<evidence type="ECO:0000256" key="3">
    <source>
        <dbReference type="ARBA" id="ARBA00011738"/>
    </source>
</evidence>
<dbReference type="EC" id="2.3.1.41" evidence="4"/>
<dbReference type="InterPro" id="IPR014031">
    <property type="entry name" value="Ketoacyl_synth_C"/>
</dbReference>
<evidence type="ECO:0000256" key="6">
    <source>
        <dbReference type="ARBA" id="ARBA00022516"/>
    </source>
</evidence>
<dbReference type="InterPro" id="IPR029069">
    <property type="entry name" value="HotDog_dom_sf"/>
</dbReference>
<dbReference type="Gene3D" id="3.40.50.2000">
    <property type="entry name" value="Glycogen Phosphorylase B"/>
    <property type="match status" value="2"/>
</dbReference>
<keyword evidence="20" id="KW-1185">Reference proteome</keyword>
<dbReference type="InterPro" id="IPR002539">
    <property type="entry name" value="MaoC-like_dom"/>
</dbReference>
<gene>
    <name evidence="19" type="ORF">SCF082_LOCUS44919</name>
</gene>
<dbReference type="EMBL" id="CAXAMM010040815">
    <property type="protein sequence ID" value="CAK9095637.1"/>
    <property type="molecule type" value="Genomic_DNA"/>
</dbReference>
<organism evidence="19 20">
    <name type="scientific">Durusdinium trenchii</name>
    <dbReference type="NCBI Taxonomy" id="1381693"/>
    <lineage>
        <taxon>Eukaryota</taxon>
        <taxon>Sar</taxon>
        <taxon>Alveolata</taxon>
        <taxon>Dinophyceae</taxon>
        <taxon>Suessiales</taxon>
        <taxon>Symbiodiniaceae</taxon>
        <taxon>Durusdinium</taxon>
    </lineage>
</organism>
<keyword evidence="10" id="KW-0275">Fatty acid biosynthesis</keyword>
<keyword evidence="6" id="KW-0444">Lipid biosynthesis</keyword>
<comment type="subcellular location">
    <subcellularLocation>
        <location evidence="1">Cytoplasm</location>
    </subcellularLocation>
</comment>
<evidence type="ECO:0000256" key="12">
    <source>
        <dbReference type="ARBA" id="ARBA00039450"/>
    </source>
</evidence>
<dbReference type="PANTHER" id="PTHR11712:SF306">
    <property type="entry name" value="3-OXOACYL-[ACYL-CARRIER-PROTEIN] SYNTHASE 1"/>
    <property type="match status" value="1"/>
</dbReference>
<feature type="domain" description="Ketosynthase family 3 (KS3)" evidence="18">
    <location>
        <begin position="1187"/>
        <end position="1558"/>
    </location>
</feature>
<accession>A0ABP0R4X9</accession>
<evidence type="ECO:0000256" key="14">
    <source>
        <dbReference type="ARBA" id="ARBA00042143"/>
    </source>
</evidence>
<dbReference type="InterPro" id="IPR020841">
    <property type="entry name" value="PKS_Beta-ketoAc_synthase_dom"/>
</dbReference>
<dbReference type="Gene3D" id="3.10.129.10">
    <property type="entry name" value="Hotdog Thioesterase"/>
    <property type="match status" value="1"/>
</dbReference>
<dbReference type="CDD" id="cd00834">
    <property type="entry name" value="KAS_I_II"/>
    <property type="match status" value="1"/>
</dbReference>
<evidence type="ECO:0000256" key="13">
    <source>
        <dbReference type="ARBA" id="ARBA00041620"/>
    </source>
</evidence>
<dbReference type="SUPFAM" id="SSF53901">
    <property type="entry name" value="Thiolase-like"/>
    <property type="match status" value="2"/>
</dbReference>
<dbReference type="SUPFAM" id="SSF54637">
    <property type="entry name" value="Thioesterase/thiol ester dehydrase-isomerase"/>
    <property type="match status" value="1"/>
</dbReference>
<dbReference type="Pfam" id="PF00109">
    <property type="entry name" value="ketoacyl-synt"/>
    <property type="match status" value="1"/>
</dbReference>
<keyword evidence="8" id="KW-0276">Fatty acid metabolism</keyword>
<evidence type="ECO:0000256" key="4">
    <source>
        <dbReference type="ARBA" id="ARBA00013191"/>
    </source>
</evidence>
<evidence type="ECO:0000256" key="17">
    <source>
        <dbReference type="RuleBase" id="RU003694"/>
    </source>
</evidence>
<evidence type="ECO:0000256" key="9">
    <source>
        <dbReference type="ARBA" id="ARBA00023098"/>
    </source>
</evidence>
<dbReference type="InterPro" id="IPR035595">
    <property type="entry name" value="UDP_glycos_trans_CS"/>
</dbReference>
<dbReference type="Pfam" id="PF06722">
    <property type="entry name" value="EryCIII-like_C"/>
    <property type="match status" value="1"/>
</dbReference>
<name>A0ABP0R4X9_9DINO</name>